<accession>A0A560IDQ0</accession>
<sequence length="187" mass="21013">MVRWYRDIDRDFIYLLLADPAVTWFAARVDVAKAYLPGGECLTHIVAFQAHLGTKLVALDVEDPYAQTMPPAFPYDALEAAYRKRGIQYRQFTRQEIHLEPRLSNAKLLARWKSVHTDAAAELRVIEALTAGFDTVEGVAKALNLPDVEAMHLVFGMAMHGKLMVDLSRVIGRHSKLKLPRSWGGIA</sequence>
<evidence type="ECO:0000313" key="2">
    <source>
        <dbReference type="Proteomes" id="UP000318050"/>
    </source>
</evidence>
<protein>
    <recommendedName>
        <fullName evidence="3">TnsA endonuclease-like protein</fullName>
    </recommendedName>
</protein>
<comment type="caution">
    <text evidence="1">The sequence shown here is derived from an EMBL/GenBank/DDBJ whole genome shotgun (WGS) entry which is preliminary data.</text>
</comment>
<gene>
    <name evidence="1" type="ORF">FBZ92_113143</name>
</gene>
<organism evidence="1 2">
    <name type="scientific">Nitrospirillum amazonense</name>
    <dbReference type="NCBI Taxonomy" id="28077"/>
    <lineage>
        <taxon>Bacteria</taxon>
        <taxon>Pseudomonadati</taxon>
        <taxon>Pseudomonadota</taxon>
        <taxon>Alphaproteobacteria</taxon>
        <taxon>Rhodospirillales</taxon>
        <taxon>Azospirillaceae</taxon>
        <taxon>Nitrospirillum</taxon>
    </lineage>
</organism>
<name>A0A560IDQ0_9PROT</name>
<evidence type="ECO:0008006" key="3">
    <source>
        <dbReference type="Google" id="ProtNLM"/>
    </source>
</evidence>
<evidence type="ECO:0000313" key="1">
    <source>
        <dbReference type="EMBL" id="TWB56149.1"/>
    </source>
</evidence>
<reference evidence="1 2" key="1">
    <citation type="submission" date="2019-06" db="EMBL/GenBank/DDBJ databases">
        <title>Genomic Encyclopedia of Type Strains, Phase IV (KMG-V): Genome sequencing to study the core and pangenomes of soil and plant-associated prokaryotes.</title>
        <authorList>
            <person name="Whitman W."/>
        </authorList>
    </citation>
    <scope>NUCLEOTIDE SEQUENCE [LARGE SCALE GENOMIC DNA]</scope>
    <source>
        <strain evidence="1 2">BR 11140</strain>
    </source>
</reference>
<proteinExistence type="predicted"/>
<dbReference type="Proteomes" id="UP000318050">
    <property type="component" value="Unassembled WGS sequence"/>
</dbReference>
<dbReference type="AlphaFoldDB" id="A0A560IDQ0"/>
<dbReference type="EMBL" id="VITT01000013">
    <property type="protein sequence ID" value="TWB56149.1"/>
    <property type="molecule type" value="Genomic_DNA"/>
</dbReference>